<protein>
    <recommendedName>
        <fullName evidence="2">SAC domain-containing protein</fullName>
    </recommendedName>
</protein>
<feature type="domain" description="SAC" evidence="2">
    <location>
        <begin position="125"/>
        <end position="473"/>
    </location>
</feature>
<feature type="transmembrane region" description="Helical" evidence="1">
    <location>
        <begin position="540"/>
        <end position="561"/>
    </location>
</feature>
<dbReference type="eggNOG" id="KOG1889">
    <property type="taxonomic scope" value="Eukaryota"/>
</dbReference>
<evidence type="ECO:0000259" key="2">
    <source>
        <dbReference type="PROSITE" id="PS50275"/>
    </source>
</evidence>
<evidence type="ECO:0000256" key="1">
    <source>
        <dbReference type="SAM" id="Phobius"/>
    </source>
</evidence>
<dbReference type="PROSITE" id="PS50275">
    <property type="entry name" value="SAC"/>
    <property type="match status" value="1"/>
</dbReference>
<gene>
    <name evidence="3" type="primary">Mo05141</name>
    <name evidence="3" type="ORF">E5Q_05141</name>
</gene>
<dbReference type="RefSeq" id="XP_014568948.1">
    <property type="nucleotide sequence ID" value="XM_014713462.1"/>
</dbReference>
<accession>G7E6J5</accession>
<keyword evidence="1" id="KW-1133">Transmembrane helix</keyword>
<dbReference type="STRING" id="764103.G7E6J5"/>
<dbReference type="InParanoid" id="G7E6J5"/>
<name>G7E6J5_MIXOS</name>
<dbReference type="PANTHER" id="PTHR45662:SF2">
    <property type="entry name" value="PHOSPHATIDYLINOSITOL-3-PHOSPHATASE SAC1"/>
    <property type="match status" value="1"/>
</dbReference>
<evidence type="ECO:0000313" key="4">
    <source>
        <dbReference type="Proteomes" id="UP000009131"/>
    </source>
</evidence>
<dbReference type="HOGENOM" id="CLU_003016_7_4_1"/>
<reference evidence="3 4" key="1">
    <citation type="journal article" date="2011" name="J. Gen. Appl. Microbiol.">
        <title>Draft genome sequencing of the enigmatic basidiomycete Mixia osmundae.</title>
        <authorList>
            <person name="Nishida H."/>
            <person name="Nagatsuka Y."/>
            <person name="Sugiyama J."/>
        </authorList>
    </citation>
    <scope>NUCLEOTIDE SEQUENCE [LARGE SCALE GENOMIC DNA]</scope>
    <source>
        <strain evidence="4">CBS 9802 / IAM 14324 / JCM 22182 / KY 12970</strain>
    </source>
</reference>
<dbReference type="GO" id="GO:0046856">
    <property type="term" value="P:phosphatidylinositol dephosphorylation"/>
    <property type="evidence" value="ECO:0007669"/>
    <property type="project" value="TreeGrafter"/>
</dbReference>
<dbReference type="AlphaFoldDB" id="G7E6J5"/>
<dbReference type="FunCoup" id="G7E6J5">
    <property type="interactions" value="909"/>
</dbReference>
<reference evidence="3 4" key="2">
    <citation type="journal article" date="2012" name="Open Biol.">
        <title>Characteristics of nucleosomes and linker DNA regions on the genome of the basidiomycete Mixia osmundae revealed by mono- and dinucleosome mapping.</title>
        <authorList>
            <person name="Nishida H."/>
            <person name="Kondo S."/>
            <person name="Matsumoto T."/>
            <person name="Suzuki Y."/>
            <person name="Yoshikawa H."/>
            <person name="Taylor T.D."/>
            <person name="Sugiyama J."/>
        </authorList>
    </citation>
    <scope>NUCLEOTIDE SEQUENCE [LARGE SCALE GENOMIC DNA]</scope>
    <source>
        <strain evidence="4">CBS 9802 / IAM 14324 / JCM 22182 / KY 12970</strain>
    </source>
</reference>
<keyword evidence="1" id="KW-0472">Membrane</keyword>
<dbReference type="Pfam" id="PF02383">
    <property type="entry name" value="Syja_N"/>
    <property type="match status" value="1"/>
</dbReference>
<dbReference type="InterPro" id="IPR002013">
    <property type="entry name" value="SAC_dom"/>
</dbReference>
<feature type="transmembrane region" description="Helical" evidence="1">
    <location>
        <begin position="573"/>
        <end position="593"/>
    </location>
</feature>
<dbReference type="PANTHER" id="PTHR45662">
    <property type="entry name" value="PHOSPHATIDYLINOSITIDE PHOSPHATASE SAC1"/>
    <property type="match status" value="1"/>
</dbReference>
<dbReference type="EMBL" id="BABT02000152">
    <property type="protein sequence ID" value="GAA98455.1"/>
    <property type="molecule type" value="Genomic_DNA"/>
</dbReference>
<keyword evidence="1" id="KW-0812">Transmembrane</keyword>
<evidence type="ECO:0000313" key="3">
    <source>
        <dbReference type="EMBL" id="GAA98455.1"/>
    </source>
</evidence>
<keyword evidence="4" id="KW-1185">Reference proteome</keyword>
<dbReference type="OMA" id="ITKAQPV"/>
<organism evidence="3 4">
    <name type="scientific">Mixia osmundae (strain CBS 9802 / IAM 14324 / JCM 22182 / KY 12970)</name>
    <dbReference type="NCBI Taxonomy" id="764103"/>
    <lineage>
        <taxon>Eukaryota</taxon>
        <taxon>Fungi</taxon>
        <taxon>Dikarya</taxon>
        <taxon>Basidiomycota</taxon>
        <taxon>Pucciniomycotina</taxon>
        <taxon>Mixiomycetes</taxon>
        <taxon>Mixiales</taxon>
        <taxon>Mixiaceae</taxon>
        <taxon>Mixia</taxon>
    </lineage>
</organism>
<comment type="caution">
    <text evidence="3">The sequence shown here is derived from an EMBL/GenBank/DDBJ whole genome shotgun (WGS) entry which is preliminary data.</text>
</comment>
<proteinExistence type="predicted"/>
<dbReference type="OrthoDB" id="405996at2759"/>
<dbReference type="Proteomes" id="UP000009131">
    <property type="component" value="Unassembled WGS sequence"/>
</dbReference>
<dbReference type="GO" id="GO:0005783">
    <property type="term" value="C:endoplasmic reticulum"/>
    <property type="evidence" value="ECO:0007669"/>
    <property type="project" value="TreeGrafter"/>
</dbReference>
<sequence>MALHENLRFYVGKDAYHLVDEGPQGQTLTITRKTNEIIVNNGAKRPQQYDTMLKVYGLFGIVSLLNSEYIILITGIKRVATLLSHPVYQATDFKVFAIEPMPFEWTVDKVLAAGHPNEKYLLSLVKSHLYSGPFYFSYGYDLTRSLQAQSKSGNNGPAWKLADDRFFWNKYLQSRMIETASRQDVSKFILPVIFGFFEIKQADANGRDFLFGVISRRSRYRAGTRYFSRGIDLDGHVANFNETEMLTLMDKPSHGSAVGGNRAPIKGEIRGSYIQTRGSVPIFWAEINNLRYKPDLKIMDLDATHEATKKHFDEQVEIYGDQFLVSLVNQKGYERPVKEGYEKAVQTLGNPRVHYTYFDYHHECKGMRFDRVSILIDKLESDLIRQGYFFHDTSSSQTPQKTQTSVVRTNCMDCLDRTGVVQAALAKWALTQQLQAVGIFSSKETVDDHPRLQHIFRNLWADNADGVSVAYSGTGALKTDYTRTGKRSKQGALQDGINSAVRYIKNNFLDGPRQDAYDVVTGRWQPRKGRDAAFGDARPFFARFVPYVLLLSIVALFFGISSPRFTSQNFYPLKTFFAFWIVVTVISTAYIAAHGVDYVAYPRLNPLTDIITYDGKGYESGRKGRASFAALARLPATMHRKMESLAEVELGKKRVD</sequence>
<dbReference type="GO" id="GO:0043812">
    <property type="term" value="F:phosphatidylinositol-4-phosphate phosphatase activity"/>
    <property type="evidence" value="ECO:0007669"/>
    <property type="project" value="TreeGrafter"/>
</dbReference>